<keyword evidence="2" id="KW-0472">Membrane</keyword>
<proteinExistence type="predicted"/>
<feature type="domain" description="Transglutaminase-like" evidence="3">
    <location>
        <begin position="496"/>
        <end position="567"/>
    </location>
</feature>
<name>A0ABQ5NCW9_9MICO</name>
<reference evidence="4" key="1">
    <citation type="submission" date="2022-08" db="EMBL/GenBank/DDBJ databases">
        <title>Draft genome sequence of Microbacterium arabinogalactanolyticum JCM 9171.</title>
        <authorList>
            <person name="Fujita K."/>
            <person name="Ishiwata A."/>
            <person name="Fushinobu S."/>
        </authorList>
    </citation>
    <scope>NUCLEOTIDE SEQUENCE</scope>
    <source>
        <strain evidence="4">JCM 9171</strain>
    </source>
</reference>
<feature type="region of interest" description="Disordered" evidence="1">
    <location>
        <begin position="564"/>
        <end position="614"/>
    </location>
</feature>
<feature type="transmembrane region" description="Helical" evidence="2">
    <location>
        <begin position="21"/>
        <end position="41"/>
    </location>
</feature>
<dbReference type="InterPro" id="IPR021878">
    <property type="entry name" value="TgpA_N"/>
</dbReference>
<sequence length="802" mass="85214">MTSTSMTSSTSKGAPLPPRRWILDLSATALLMVVALLGFWPSFAGPSFLGAALGGMLLGLAIAAVCTWRRWGILIIAGLTIAAYFLFGGALALPQTALAGFVPTIETLKSLALGAVTSWKQLLTTVAPVSAADGHLVVPFIVALVATVTTASLALRLRQVWWALIPAASALILVIALGVPDPAFPLVQGVIFAAVTAVWMSLRVWWAPQNSAVDVSEVDPTRAAHMRTRRLLGGVAVLAVAGIAGAGLGAVAQPAEPRHVFRDAIVPPFNIRDYPSPLQAFRKNVRDQVDKTLFTVAGLPEGARVRLAAMDDWDGVVYNVTNGGPGTSSAFTPLRSNMAAGVEGKQASLRFDIGDYSGVWVPGTATEDLVAFDGARADELRRSGYHNSATGTTVVTAGLRKGDTYKIDAVFPKIPTDEELGDTPIVKMRLPELHNVPEELSTLAAETVTDAKTPIAQVRALETYLSKKGFFSHGLGAQAHLSRAGHGAERITTLIGGTQMVGDDEQYAVTMALMAREIGIPARVVMGYYPKKDSKTGNVFKVTGDDVHAWVEVNFAGYGWLPFDPTPPEDQVPQDQNTKPRVDPKPQVLQPPPPPQEPVDLPPTVPDDRQPEDDTPNILAIIGAILAIGGVSLLVLLILSSPFIVIGAWKASRRRARRNAERTADRISGGWDELTDRAIDYGARLAPGGTRVEEAATVSAALALPAATALADRADDQVFGPDDPSQEEVDAFWAEVDALVGGLGQEAGFWKRTKARLSLRSLTGGGRVAARLQELKDAAAARVRREPGNIDSKTTRSESETS</sequence>
<evidence type="ECO:0000259" key="3">
    <source>
        <dbReference type="SMART" id="SM00460"/>
    </source>
</evidence>
<feature type="transmembrane region" description="Helical" evidence="2">
    <location>
        <begin position="186"/>
        <end position="206"/>
    </location>
</feature>
<dbReference type="EMBL" id="BRZC01000001">
    <property type="protein sequence ID" value="GLC83516.1"/>
    <property type="molecule type" value="Genomic_DNA"/>
</dbReference>
<evidence type="ECO:0000256" key="2">
    <source>
        <dbReference type="SAM" id="Phobius"/>
    </source>
</evidence>
<dbReference type="GO" id="GO:0006508">
    <property type="term" value="P:proteolysis"/>
    <property type="evidence" value="ECO:0007669"/>
    <property type="project" value="UniProtKB-KW"/>
</dbReference>
<keyword evidence="4" id="KW-0378">Hydrolase</keyword>
<dbReference type="Pfam" id="PF11992">
    <property type="entry name" value="TgpA_N"/>
    <property type="match status" value="1"/>
</dbReference>
<evidence type="ECO:0000256" key="1">
    <source>
        <dbReference type="SAM" id="MobiDB-lite"/>
    </source>
</evidence>
<feature type="transmembrane region" description="Helical" evidence="2">
    <location>
        <begin position="160"/>
        <end position="180"/>
    </location>
</feature>
<feature type="compositionally biased region" description="Pro residues" evidence="1">
    <location>
        <begin position="589"/>
        <end position="605"/>
    </location>
</feature>
<keyword evidence="5" id="KW-1185">Reference proteome</keyword>
<dbReference type="Proteomes" id="UP001165068">
    <property type="component" value="Unassembled WGS sequence"/>
</dbReference>
<feature type="transmembrane region" description="Helical" evidence="2">
    <location>
        <begin position="136"/>
        <end position="155"/>
    </location>
</feature>
<keyword evidence="2" id="KW-0812">Transmembrane</keyword>
<feature type="transmembrane region" description="Helical" evidence="2">
    <location>
        <begin position="73"/>
        <end position="93"/>
    </location>
</feature>
<dbReference type="InterPro" id="IPR038765">
    <property type="entry name" value="Papain-like_cys_pep_sf"/>
</dbReference>
<comment type="caution">
    <text evidence="4">The sequence shown here is derived from an EMBL/GenBank/DDBJ whole genome shotgun (WGS) entry which is preliminary data.</text>
</comment>
<accession>A0ABQ5NCW9</accession>
<dbReference type="Gene3D" id="3.10.620.30">
    <property type="match status" value="1"/>
</dbReference>
<feature type="transmembrane region" description="Helical" evidence="2">
    <location>
        <begin position="231"/>
        <end position="252"/>
    </location>
</feature>
<keyword evidence="2" id="KW-1133">Transmembrane helix</keyword>
<dbReference type="PANTHER" id="PTHR42736">
    <property type="entry name" value="PROTEIN-GLUTAMINE GAMMA-GLUTAMYLTRANSFERASE"/>
    <property type="match status" value="1"/>
</dbReference>
<dbReference type="SMART" id="SM00460">
    <property type="entry name" value="TGc"/>
    <property type="match status" value="1"/>
</dbReference>
<feature type="region of interest" description="Disordered" evidence="1">
    <location>
        <begin position="779"/>
        <end position="802"/>
    </location>
</feature>
<evidence type="ECO:0000313" key="4">
    <source>
        <dbReference type="EMBL" id="GLC83516.1"/>
    </source>
</evidence>
<dbReference type="GO" id="GO:0008233">
    <property type="term" value="F:peptidase activity"/>
    <property type="evidence" value="ECO:0007669"/>
    <property type="project" value="UniProtKB-KW"/>
</dbReference>
<feature type="transmembrane region" description="Helical" evidence="2">
    <location>
        <begin position="47"/>
        <end position="66"/>
    </location>
</feature>
<protein>
    <submittedName>
        <fullName evidence="4">Cysteine protease</fullName>
    </submittedName>
</protein>
<gene>
    <name evidence="4" type="ORF">MIAR_01040</name>
</gene>
<feature type="transmembrane region" description="Helical" evidence="2">
    <location>
        <begin position="618"/>
        <end position="649"/>
    </location>
</feature>
<dbReference type="PANTHER" id="PTHR42736:SF1">
    <property type="entry name" value="PROTEIN-GLUTAMINE GAMMA-GLUTAMYLTRANSFERASE"/>
    <property type="match status" value="1"/>
</dbReference>
<organism evidence="4 5">
    <name type="scientific">Microbacterium arabinogalactanolyticum</name>
    <dbReference type="NCBI Taxonomy" id="69365"/>
    <lineage>
        <taxon>Bacteria</taxon>
        <taxon>Bacillati</taxon>
        <taxon>Actinomycetota</taxon>
        <taxon>Actinomycetes</taxon>
        <taxon>Micrococcales</taxon>
        <taxon>Microbacteriaceae</taxon>
        <taxon>Microbacterium</taxon>
    </lineage>
</organism>
<dbReference type="InterPro" id="IPR002931">
    <property type="entry name" value="Transglutaminase-like"/>
</dbReference>
<dbReference type="SUPFAM" id="SSF54001">
    <property type="entry name" value="Cysteine proteinases"/>
    <property type="match status" value="1"/>
</dbReference>
<dbReference type="Pfam" id="PF01841">
    <property type="entry name" value="Transglut_core"/>
    <property type="match status" value="1"/>
</dbReference>
<evidence type="ECO:0000313" key="5">
    <source>
        <dbReference type="Proteomes" id="UP001165068"/>
    </source>
</evidence>
<keyword evidence="4" id="KW-0645">Protease</keyword>
<dbReference type="InterPro" id="IPR052901">
    <property type="entry name" value="Bact_TGase-like"/>
</dbReference>
<dbReference type="RefSeq" id="WP_285629911.1">
    <property type="nucleotide sequence ID" value="NZ_BAAAUK010000001.1"/>
</dbReference>